<reference evidence="3" key="1">
    <citation type="submission" date="2025-08" db="UniProtKB">
        <authorList>
            <consortium name="RefSeq"/>
        </authorList>
    </citation>
    <scope>IDENTIFICATION</scope>
    <source>
        <strain evidence="3">Ishihara</strain>
        <tissue evidence="3">Whole body</tissue>
    </source>
</reference>
<sequence length="460" mass="52939">MLQEILIHTNSKIRQRQNKSAANNSKSNASSYMQETTLGELKAFIGLLYLAGITKSNRQNLKDLWRTDGTGVDIFRTTLSLQRFQFLQNAVRFDDKATREQRKQIDNMAAFRCIFDQFVHRCQNAYSPSEFLTIDEMLLAFRGRCLFRVYIPNKPAKYGLKILALVDAKSFYVLNLEVYAGKQPSGPYAVSNKPFEVVERLIQPVSGSHRNITFDNWFTGYELMIHLLKEHRLTSVGTVRKNKRQIPESFIRTNRQPNSSLFGFQKDITLVSYAPKKNKVVLVMSTMHHDNSIDESTGEKQKPEMITFYNSTKAGVDVVDELSANYNVSRNSKRWPMTLFYGILNMAAINACIIYRSNKNVTTKRTEFIRNLGLSMIYEHLHSRKTKKNIPRYIHQRIEEQLGEPSPRPTVAPGRYVRCQDCPYKKDRKTKHSCNACGKPICLEHAKFICENCADLNSAD</sequence>
<feature type="domain" description="PiggyBac transposable element-derived protein" evidence="1">
    <location>
        <begin position="2"/>
        <end position="351"/>
    </location>
</feature>
<dbReference type="PANTHER" id="PTHR46599">
    <property type="entry name" value="PIGGYBAC TRANSPOSABLE ELEMENT-DERIVED PROTEIN 4"/>
    <property type="match status" value="1"/>
</dbReference>
<dbReference type="RefSeq" id="XP_022827509.1">
    <property type="nucleotide sequence ID" value="XM_022971741.1"/>
</dbReference>
<evidence type="ECO:0000259" key="1">
    <source>
        <dbReference type="Pfam" id="PF13843"/>
    </source>
</evidence>
<dbReference type="GeneID" id="111357153"/>
<dbReference type="OrthoDB" id="10057959at2759"/>
<organism evidence="2 3">
    <name type="scientific">Spodoptera litura</name>
    <name type="common">Asian cotton leafworm</name>
    <dbReference type="NCBI Taxonomy" id="69820"/>
    <lineage>
        <taxon>Eukaryota</taxon>
        <taxon>Metazoa</taxon>
        <taxon>Ecdysozoa</taxon>
        <taxon>Arthropoda</taxon>
        <taxon>Hexapoda</taxon>
        <taxon>Insecta</taxon>
        <taxon>Pterygota</taxon>
        <taxon>Neoptera</taxon>
        <taxon>Endopterygota</taxon>
        <taxon>Lepidoptera</taxon>
        <taxon>Glossata</taxon>
        <taxon>Ditrysia</taxon>
        <taxon>Noctuoidea</taxon>
        <taxon>Noctuidae</taxon>
        <taxon>Amphipyrinae</taxon>
        <taxon>Spodoptera</taxon>
    </lineage>
</organism>
<dbReference type="AlphaFoldDB" id="A0A9J7EFS2"/>
<evidence type="ECO:0000313" key="2">
    <source>
        <dbReference type="Proteomes" id="UP000301870"/>
    </source>
</evidence>
<dbReference type="InterPro" id="IPR029526">
    <property type="entry name" value="PGBD"/>
</dbReference>
<accession>A0A9J7EFS2</accession>
<name>A0A9J7EFS2_SPOLT</name>
<dbReference type="Pfam" id="PF13843">
    <property type="entry name" value="DDE_Tnp_1_7"/>
    <property type="match status" value="1"/>
</dbReference>
<dbReference type="PANTHER" id="PTHR46599:SF6">
    <property type="entry name" value="DUAL SPECIFICITY PHOSPHATASE 26"/>
    <property type="match status" value="1"/>
</dbReference>
<keyword evidence="2" id="KW-1185">Reference proteome</keyword>
<dbReference type="Proteomes" id="UP000301870">
    <property type="component" value="Chromosome 2"/>
</dbReference>
<dbReference type="KEGG" id="sliu:111357153"/>
<protein>
    <submittedName>
        <fullName evidence="3">PiggyBac transposable element-derived protein 4-like</fullName>
    </submittedName>
</protein>
<evidence type="ECO:0000313" key="3">
    <source>
        <dbReference type="RefSeq" id="XP_022827509.1"/>
    </source>
</evidence>
<proteinExistence type="predicted"/>
<gene>
    <name evidence="3" type="primary">LOC111357153</name>
</gene>